<gene>
    <name evidence="4" type="ORF">AK812_SmicGene15076</name>
</gene>
<evidence type="ECO:0000313" key="4">
    <source>
        <dbReference type="EMBL" id="OLQ02150.1"/>
    </source>
</evidence>
<dbReference type="InterPro" id="IPR036397">
    <property type="entry name" value="RNaseH_sf"/>
</dbReference>
<reference evidence="4 5" key="1">
    <citation type="submission" date="2016-02" db="EMBL/GenBank/DDBJ databases">
        <title>Genome analysis of coral dinoflagellate symbionts highlights evolutionary adaptations to a symbiotic lifestyle.</title>
        <authorList>
            <person name="Aranda M."/>
            <person name="Li Y."/>
            <person name="Liew Y.J."/>
            <person name="Baumgarten S."/>
            <person name="Simakov O."/>
            <person name="Wilson M."/>
            <person name="Piel J."/>
            <person name="Ashoor H."/>
            <person name="Bougouffa S."/>
            <person name="Bajic V.B."/>
            <person name="Ryu T."/>
            <person name="Ravasi T."/>
            <person name="Bayer T."/>
            <person name="Micklem G."/>
            <person name="Kim H."/>
            <person name="Bhak J."/>
            <person name="Lajeunesse T.C."/>
            <person name="Voolstra C.R."/>
        </authorList>
    </citation>
    <scope>NUCLEOTIDE SEQUENCE [LARGE SCALE GENOMIC DNA]</scope>
    <source>
        <strain evidence="4 5">CCMP2467</strain>
    </source>
</reference>
<dbReference type="Gene3D" id="3.30.420.10">
    <property type="entry name" value="Ribonuclease H-like superfamily/Ribonuclease H"/>
    <property type="match status" value="1"/>
</dbReference>
<feature type="compositionally biased region" description="Low complexity" evidence="2">
    <location>
        <begin position="2073"/>
        <end position="2095"/>
    </location>
</feature>
<dbReference type="Pfam" id="PF03372">
    <property type="entry name" value="Exo_endo_phos"/>
    <property type="match status" value="1"/>
</dbReference>
<evidence type="ECO:0000256" key="1">
    <source>
        <dbReference type="SAM" id="Coils"/>
    </source>
</evidence>
<evidence type="ECO:0000313" key="5">
    <source>
        <dbReference type="Proteomes" id="UP000186817"/>
    </source>
</evidence>
<comment type="caution">
    <text evidence="4">The sequence shown here is derived from an EMBL/GenBank/DDBJ whole genome shotgun (WGS) entry which is preliminary data.</text>
</comment>
<dbReference type="InterPro" id="IPR012337">
    <property type="entry name" value="RNaseH-like_sf"/>
</dbReference>
<sequence length="3544" mass="385125">MSVNVGLCAFEGSEDSAAEAVAVEIADCPKRPLWRAPSARAPTVARAKCPNSPPWHRHARQRRSRAKLRVRLAKSAGRSAPAKDLRLLAAHHGHTVLRKPQMGGKKAWHGGNQGSQQYGSWGYWRGSWKSSSPRSSFPAYDQTRRDSWQGNGNDMEAPEPPSFTQALQGSLNSTRKTEQKVLNLQNGLEKRQQLWELYLRDMKEALKREQARFMRDMEKMRADLDLALQNQDGARAELIRVAALAGRAPEAPAPDTRIDRIFDVWQAETSADDAQAVLRRAMESSAGHLAGPPGVARAAGPQIPNADAEMVDAARPSETTMPPAPAMSTDPAGLPVPTFIEDDDELSAPPDPGGQGFLFFGSSTFFLPREVIYLLVSKPFAAQLPCSVVLPAPTGLRNSIAETHATSPPVSSAEAVNNIEPEVSFVVVPSWFTAAKLVPVLIDARACDGGVFATVVPYPTDAAGISRAAGFSAAGPCDFFVSGCFTRIEPDESVELPEGALIKILPPNSVPLWAPILVFSLWHPCMWTTPSPEVVTGASYCVQLLHSSGKYLLSHREEDQWRHLNRVAQLIGVLLAEVRVIYADTTSFHPYVHRGVLVRGVVAVYPRTTDKDEEGHPLPYVVFVDGRLIGASFEILTLPSKYVSIHTIQQHFSIPALQGWRLAVRGGHICDQGYEVQHGEVLTLALIQEGAPGDEDPESESNFSEDPEAEDPDPESATTALVAAVVALEGQQLAHHLPEPFHRIGDTPPRTATDDTEEVDTEGIEAEAPPSDVWTPTFVVFLYNTSPVVVKVTLEAPCELEQALRTVSGSFPHEYGQFYSRFTHADPQPSEHWGALLALPRWSQREPLVLLNLVHFDGRCFLAALPDPFTKAHVLQVAALSHDTALDVFVFRSHMPSAPNELHNLVEGGTITIKREGGPYITQGFSIWTMLASPHLWDNEPVLPSPPADRKACVVQESMYGFVAVSEESNSLAEHVHVAYRLTQQRTHFSISRTQPEDVLCSGFPCSILCAFVLADPLQQPGENCLVILDCRPLLMGWTNWSTVEPEVPHQTLVDVFDTFAPPGWKPVFTGVPCIEGKLQCYDGCVLVGAYIRTNPLAPLYPVIVPTTPEGSDDDQDGDTTSHSSDPSEAGGSGSPAHQTLLLNTTPEPAHYRSRSRSPRRHPTEVHTYPVCFPCIWDMLVVALVIKGCFVALLPYLLGNHGHTLAVLCVISWMAAPVEAFASTPALIIAPDATVLSLSRHVQLLVWCMLLVRPYVSLLQQLPSTLMTAKACKILREPCPGTPSHAQRLEELRSITVRLGFPWPFGFLGGPALGPQNAEEEHQDSPQQVATATINFAVLVPDYVPELSSTTLTIPATVHEAAESLRVVRDTASSEQFPHLCAVIPQPVEGFATFLALPQWNPTALAVCFNTLHVDSRVFSGYAPDYTDYTALVRLAGLPTQTPYDVYVATDEEPLPHDAQVHLHAGQQILYMHAGSPQPRHWDLYTALLDYLSWNSQSPFPTPLLQRAYCLASTTCHRLQVEDFETPFQFRRRFAATMGLSSDAFHIAPATPIPTNVAISGVPCRTVVALCESSRPTDAIIILDCRAIREGIRAMIVPFAHLALEHLLLELQDEAPPGWSPVILPEINHHDAIPVVSGQVLTVSYRTSPYHRGPTVVPGTHPDAGSTPATSSPGPSSSPLQATPHGVDTPLAQADAGDEGDIDDVPDAPTQSAPRDQPPVQITCVVLVPTYKPEVHTLHVHFPSTVILTCAALSAVREDLKWLHFPTLIPVYPQPDFECAFFIARPHFPTETVTVVFDTRAVDGRLFAMSLPPVVDRIFLLSATQLDHRAFVQVYHRDLPWALTDAQTVYLSDGDLICVHSVDMEVSFLVSLDDRLCDPNGWASPGCFFLEIPETFWVLAVRQRFWLPAATGGPANLRAGIANRLKVDVSDLSIVPAHMPLRDLAFSGWPACALLAAEVPDEPIVPPLAHDVFYFLDKRPLLLDIIWTAARDGTADLTAARASLETRCPQGYFIHFRGDTPSQGDRRRVFSGEVIVVEFLQANIPLTAIPVPDPGGRSPEGDQGADPTHQMSAPTGPTTTQAGTTVTADTGGTNASSSAGPVYQVSTCSTLSVLPPALSGTSREALYTSRRQPLASAARCVAVLFGIFLCLSQAPLWGLGIIFTLHGSLGGPLRLTWLIAVGCVLSGKATAMPEYTFAVTGPSSTLGSCPADVPCEGPSFRRHACSYVRPVATPCRSLPCPPAETMPVVPSTWHYTTLLESSCREAEGKPFYDACTLLEVLWQHFADSKSWPLQAGGFQCPAPRQKITLQHLIPREVDSHSAFPLLLPSRSALAWPARPPGITPADTVTIGQTPLGFTLAQLQRFFTAPAPLLNWQQAISILPLFRHEAESSWPAFRATVRSQSKPNDLWAFTDGSYTPASKHGSARAGWAVVFVDPLANAFAITLGPVLSAADPGISVNAYLAECQALTAAALVSIASFSHRRVVFVSDCTAAIDAAAGRCGYQLQGIPHTLASVRTFRKQVCGQHDAYLHVSGHSGVLGNEWADRDPTVPPVFTQAVGDNQFHAGLTRTQLLEPFLPPGALDIAQGSGVPASEVVQHLHIAAVTFNVLSLGGKADASPAEDVTQGLAFRPARAALLADQLHKHGVTVAFLQETRADTGTTRAGQYLRFIAGADRGQHGTEIWFATGQPLLQGTAPDQGKDAFETPTLVKVHQDPRRLLIRFSGKSISVLFVSLHGPHRATERAAIDQWWQHTERLLQQHARQSHVLIGGDMNASLGSITSRHVGPVAAEDEDIAGEYLHRLSKTYNLCFPSTMDQCHTDCYISELARTIATAPTKEAFAAYHRILAHRRKKAFRLEPLPGILKTDGEPCADAVEVQQRWRQQFAGLEAGLDTTFNELTQRTQAIGPSAVFEHPLDVSEVPSLPLLRRILASTKSGKASGMDSIPPELNRYFADESADLLYPLLLKFLWRGEEALGHKGGQAVILYKGRGPTDQCSSYRSILLMNTWAKAFHQSIRPAIKTVFEASAPALQLGGRAGCSVALGSHVLRSLARYAHQHSLSGYVLYADISAAFYSALVQLVAHSEATTCPEALMRAMHGLQLPAEAQAELTCALRDLGDGNWFMVAGDATPVATARGTRPGSSWADILFAFLMPRILRVRDQILAESHHEPQPPTLPWDGCKVLEPCDSDRSVVISDIIWADDIATPRLVAEAGLVEGYIRADVTAITEAFFSFGFRLSFGDHKTAAVVTLCGHRSRQVKRRLFGPKGLQGKLPVLLEHLPVMQLPLTAKYKHLGVMQAPQGSILEEIRYRAAQARSAFQEATLLVATDTVQEPSYCVHDAPSEPDRVPHNTVSLSLLNVLMQLDDCTESEVWEVIEGHIEPLATLRNTVSEWKASLPSFSTQAEIAENMLLLLDPAISAESHQPTTSKATLSENYVPAWKPLSPLPVAASGTVAFWSLEPPPPAVLSPHCPTSMSVRAADAYATWLVSACDVCAQCVRQSASQPVQLSCEGFSAGAGIVTSWLTQCGFQASVRRGPWTAALEY</sequence>
<name>A0A1Q9E3Z9_SYMMI</name>
<proteinExistence type="predicted"/>
<dbReference type="Proteomes" id="UP000186817">
    <property type="component" value="Unassembled WGS sequence"/>
</dbReference>
<evidence type="ECO:0000256" key="2">
    <source>
        <dbReference type="SAM" id="MobiDB-lite"/>
    </source>
</evidence>
<dbReference type="GO" id="GO:0003824">
    <property type="term" value="F:catalytic activity"/>
    <property type="evidence" value="ECO:0007669"/>
    <property type="project" value="InterPro"/>
</dbReference>
<dbReference type="SUPFAM" id="SSF56219">
    <property type="entry name" value="DNase I-like"/>
    <property type="match status" value="1"/>
</dbReference>
<feature type="region of interest" description="Disordered" evidence="2">
    <location>
        <begin position="1104"/>
        <end position="1140"/>
    </location>
</feature>
<keyword evidence="1" id="KW-0175">Coiled coil</keyword>
<feature type="compositionally biased region" description="Acidic residues" evidence="2">
    <location>
        <begin position="692"/>
        <end position="714"/>
    </location>
</feature>
<feature type="region of interest" description="Disordered" evidence="2">
    <location>
        <begin position="2048"/>
        <end position="2096"/>
    </location>
</feature>
<organism evidence="4 5">
    <name type="scientific">Symbiodinium microadriaticum</name>
    <name type="common">Dinoflagellate</name>
    <name type="synonym">Zooxanthella microadriatica</name>
    <dbReference type="NCBI Taxonomy" id="2951"/>
    <lineage>
        <taxon>Eukaryota</taxon>
        <taxon>Sar</taxon>
        <taxon>Alveolata</taxon>
        <taxon>Dinophyceae</taxon>
        <taxon>Suessiales</taxon>
        <taxon>Symbiodiniaceae</taxon>
        <taxon>Symbiodinium</taxon>
    </lineage>
</organism>
<dbReference type="Gene3D" id="3.60.10.10">
    <property type="entry name" value="Endonuclease/exonuclease/phosphatase"/>
    <property type="match status" value="1"/>
</dbReference>
<protein>
    <recommendedName>
        <fullName evidence="3">Endonuclease/exonuclease/phosphatase domain-containing protein</fullName>
    </recommendedName>
</protein>
<feature type="region of interest" description="Disordered" evidence="2">
    <location>
        <begin position="130"/>
        <end position="164"/>
    </location>
</feature>
<dbReference type="InterPro" id="IPR036691">
    <property type="entry name" value="Endo/exonu/phosph_ase_sf"/>
</dbReference>
<dbReference type="InterPro" id="IPR005135">
    <property type="entry name" value="Endo/exonuclease/phosphatase"/>
</dbReference>
<feature type="region of interest" description="Disordered" evidence="2">
    <location>
        <begin position="1652"/>
        <end position="1717"/>
    </location>
</feature>
<feature type="compositionally biased region" description="Low complexity" evidence="2">
    <location>
        <begin position="1664"/>
        <end position="1679"/>
    </location>
</feature>
<feature type="domain" description="Endonuclease/exonuclease/phosphatase" evidence="3">
    <location>
        <begin position="2606"/>
        <end position="2787"/>
    </location>
</feature>
<dbReference type="SUPFAM" id="SSF53098">
    <property type="entry name" value="Ribonuclease H-like"/>
    <property type="match status" value="1"/>
</dbReference>
<feature type="coiled-coil region" evidence="1">
    <location>
        <begin position="203"/>
        <end position="237"/>
    </location>
</feature>
<keyword evidence="5" id="KW-1185">Reference proteome</keyword>
<dbReference type="GO" id="GO:0003676">
    <property type="term" value="F:nucleic acid binding"/>
    <property type="evidence" value="ECO:0007669"/>
    <property type="project" value="InterPro"/>
</dbReference>
<feature type="region of interest" description="Disordered" evidence="2">
    <location>
        <begin position="691"/>
        <end position="717"/>
    </location>
</feature>
<feature type="region of interest" description="Disordered" evidence="2">
    <location>
        <begin position="45"/>
        <end position="65"/>
    </location>
</feature>
<dbReference type="EMBL" id="LSRX01000272">
    <property type="protein sequence ID" value="OLQ02150.1"/>
    <property type="molecule type" value="Genomic_DNA"/>
</dbReference>
<evidence type="ECO:0000259" key="3">
    <source>
        <dbReference type="Pfam" id="PF03372"/>
    </source>
</evidence>
<accession>A0A1Q9E3Z9</accession>
<feature type="compositionally biased region" description="Acidic residues" evidence="2">
    <location>
        <begin position="1696"/>
        <end position="1706"/>
    </location>
</feature>
<feature type="compositionally biased region" description="Basic residues" evidence="2">
    <location>
        <begin position="55"/>
        <end position="65"/>
    </location>
</feature>